<reference evidence="2 3" key="1">
    <citation type="submission" date="2019-03" db="EMBL/GenBank/DDBJ databases">
        <authorList>
            <person name="Gaulin E."/>
            <person name="Dumas B."/>
        </authorList>
    </citation>
    <scope>NUCLEOTIDE SEQUENCE [LARGE SCALE GENOMIC DNA]</scope>
    <source>
        <strain evidence="2">CBS 568.67</strain>
    </source>
</reference>
<dbReference type="SUPFAM" id="SSF52047">
    <property type="entry name" value="RNI-like"/>
    <property type="match status" value="1"/>
</dbReference>
<dbReference type="Proteomes" id="UP000332933">
    <property type="component" value="Unassembled WGS sequence"/>
</dbReference>
<sequence>MARVWPPLLRLPPELLLKIARCIDSHDTFFSFLDILGSPKVRGALEHIFQLGLVHSRDGLWPQLWTYCAIMENTTTRSSLEAAIPLYESVVVACNDTLTWLLGYLQPHTTIQWVADFPRSETTTFNGASMAVENWYDRWAQLPWIKVQCRTRPSPLFFAVLPRCTKLVCLDLRGHRIPLDVVFKYAASSPTLVELFLRSHGLLNMYKDEPLPATTIGYAVKWLRSARVQTFHFATWTWAADVDTSLRQEFYATMVGCPTLSSLTLSNCPISHAPFPRCPDTHVTFPSLSPRLRSLALSRCPMTTNFLSDLASTLPTSSIEDLRLSHLVVFSYFSPEILVVAFKNLLHAVAQSNITTLSLCNCDLHDAAWHDLSPLLQQSNLQHVRLVRNGITGVGAVWIGRALQRNASVRTLDLSYNAIDVDGAIELVHCMAHRAVPMDEIRLKRNTISSPDKPRLEALALALGIQRLTLA</sequence>
<gene>
    <name evidence="2" type="primary">Aste57867_22791</name>
    <name evidence="1" type="ORF">As57867_022721</name>
    <name evidence="2" type="ORF">ASTE57867_22791</name>
</gene>
<accession>A0A485LKX8</accession>
<protein>
    <submittedName>
        <fullName evidence="2">Aste57867_22791 protein</fullName>
    </submittedName>
</protein>
<dbReference type="Pfam" id="PF13516">
    <property type="entry name" value="LRR_6"/>
    <property type="match status" value="1"/>
</dbReference>
<dbReference type="AlphaFoldDB" id="A0A485LKX8"/>
<dbReference type="Gene3D" id="3.80.10.10">
    <property type="entry name" value="Ribonuclease Inhibitor"/>
    <property type="match status" value="1"/>
</dbReference>
<keyword evidence="3" id="KW-1185">Reference proteome</keyword>
<dbReference type="SMART" id="SM00368">
    <property type="entry name" value="LRR_RI"/>
    <property type="match status" value="3"/>
</dbReference>
<evidence type="ECO:0000313" key="2">
    <source>
        <dbReference type="EMBL" id="VFT99444.1"/>
    </source>
</evidence>
<evidence type="ECO:0000313" key="1">
    <source>
        <dbReference type="EMBL" id="KAF0685285.1"/>
    </source>
</evidence>
<proteinExistence type="predicted"/>
<dbReference type="PANTHER" id="PTHR46984:SF1">
    <property type="entry name" value="LEUCINE-RICH REPEAT-CONTAINING PROTEIN 71"/>
    <property type="match status" value="1"/>
</dbReference>
<organism evidence="2 3">
    <name type="scientific">Aphanomyces stellatus</name>
    <dbReference type="NCBI Taxonomy" id="120398"/>
    <lineage>
        <taxon>Eukaryota</taxon>
        <taxon>Sar</taxon>
        <taxon>Stramenopiles</taxon>
        <taxon>Oomycota</taxon>
        <taxon>Saprolegniomycetes</taxon>
        <taxon>Saprolegniales</taxon>
        <taxon>Verrucalvaceae</taxon>
        <taxon>Aphanomyces</taxon>
    </lineage>
</organism>
<dbReference type="PANTHER" id="PTHR46984">
    <property type="entry name" value="LEUCINE-RICH REPEAT-CONTAINING PROTEIN 71"/>
    <property type="match status" value="1"/>
</dbReference>
<dbReference type="EMBL" id="CAADRA010007225">
    <property type="protein sequence ID" value="VFT99444.1"/>
    <property type="molecule type" value="Genomic_DNA"/>
</dbReference>
<evidence type="ECO:0000313" key="3">
    <source>
        <dbReference type="Proteomes" id="UP000332933"/>
    </source>
</evidence>
<dbReference type="InterPro" id="IPR032675">
    <property type="entry name" value="LRR_dom_sf"/>
</dbReference>
<dbReference type="EMBL" id="VJMH01007199">
    <property type="protein sequence ID" value="KAF0685285.1"/>
    <property type="molecule type" value="Genomic_DNA"/>
</dbReference>
<dbReference type="InterPro" id="IPR001611">
    <property type="entry name" value="Leu-rich_rpt"/>
</dbReference>
<reference evidence="1" key="2">
    <citation type="submission" date="2019-06" db="EMBL/GenBank/DDBJ databases">
        <title>Genomics analysis of Aphanomyces spp. identifies a new class of oomycete effector associated with host adaptation.</title>
        <authorList>
            <person name="Gaulin E."/>
        </authorList>
    </citation>
    <scope>NUCLEOTIDE SEQUENCE</scope>
    <source>
        <strain evidence="1">CBS 578.67</strain>
    </source>
</reference>
<dbReference type="InterPro" id="IPR053040">
    <property type="entry name" value="LRR-containing_protein_71"/>
</dbReference>
<name>A0A485LKX8_9STRA</name>
<dbReference type="OrthoDB" id="18598at2759"/>